<sequence>MSVMRHRCGEVLPVSSRRRAHPSGCRWVPCARALENATLSVPAGVTWVMCHLYVTCVVPCAADIRRSRSPWISRPLEDWKHCQPRPCLRLGHSSATIHLVPRPPQTQQTIVYGLLDDLELVSGLPPRQRGAQKQTRGVTNRREANEAGEALKPRI</sequence>
<evidence type="ECO:0000313" key="3">
    <source>
        <dbReference type="Proteomes" id="UP000078240"/>
    </source>
</evidence>
<protein>
    <submittedName>
        <fullName evidence="2">Uncharacterized protein</fullName>
    </submittedName>
</protein>
<evidence type="ECO:0000256" key="1">
    <source>
        <dbReference type="SAM" id="MobiDB-lite"/>
    </source>
</evidence>
<organism evidence="2 3">
    <name type="scientific">Purpureocillium lilacinum</name>
    <name type="common">Paecilomyces lilacinus</name>
    <dbReference type="NCBI Taxonomy" id="33203"/>
    <lineage>
        <taxon>Eukaryota</taxon>
        <taxon>Fungi</taxon>
        <taxon>Dikarya</taxon>
        <taxon>Ascomycota</taxon>
        <taxon>Pezizomycotina</taxon>
        <taxon>Sordariomycetes</taxon>
        <taxon>Hypocreomycetidae</taxon>
        <taxon>Hypocreales</taxon>
        <taxon>Ophiocordycipitaceae</taxon>
        <taxon>Purpureocillium</taxon>
    </lineage>
</organism>
<dbReference type="EMBL" id="LSBH01000011">
    <property type="protein sequence ID" value="OAQ69551.1"/>
    <property type="molecule type" value="Genomic_DNA"/>
</dbReference>
<feature type="region of interest" description="Disordered" evidence="1">
    <location>
        <begin position="125"/>
        <end position="155"/>
    </location>
</feature>
<accession>A0A179FWR3</accession>
<gene>
    <name evidence="2" type="ORF">VFPBJ_10926</name>
</gene>
<dbReference type="Proteomes" id="UP000078240">
    <property type="component" value="Unassembled WGS sequence"/>
</dbReference>
<reference evidence="2 3" key="1">
    <citation type="submission" date="2016-01" db="EMBL/GenBank/DDBJ databases">
        <title>Biosynthesis of antibiotic leucinostatins and their inhibition on Phytophthora in bio-control Purpureocillium lilacinum.</title>
        <authorList>
            <person name="Wang G."/>
            <person name="Liu Z."/>
            <person name="Lin R."/>
            <person name="Li E."/>
            <person name="Mao Z."/>
            <person name="Ling J."/>
            <person name="Yin W."/>
            <person name="Xie B."/>
        </authorList>
    </citation>
    <scope>NUCLEOTIDE SEQUENCE [LARGE SCALE GENOMIC DNA]</scope>
    <source>
        <strain evidence="2">PLBJ-1</strain>
    </source>
</reference>
<comment type="caution">
    <text evidence="2">The sequence shown here is derived from an EMBL/GenBank/DDBJ whole genome shotgun (WGS) entry which is preliminary data.</text>
</comment>
<dbReference type="AlphaFoldDB" id="A0A179FWR3"/>
<name>A0A179FWR3_PURLI</name>
<proteinExistence type="predicted"/>
<evidence type="ECO:0000313" key="2">
    <source>
        <dbReference type="EMBL" id="OAQ69551.1"/>
    </source>
</evidence>
<feature type="compositionally biased region" description="Basic and acidic residues" evidence="1">
    <location>
        <begin position="140"/>
        <end position="155"/>
    </location>
</feature>